<dbReference type="InterPro" id="IPR001005">
    <property type="entry name" value="SANT/Myb"/>
</dbReference>
<keyword evidence="5" id="KW-1185">Reference proteome</keyword>
<feature type="region of interest" description="Disordered" evidence="1">
    <location>
        <begin position="80"/>
        <end position="160"/>
    </location>
</feature>
<dbReference type="Gene3D" id="1.10.10.60">
    <property type="entry name" value="Homeodomain-like"/>
    <property type="match status" value="1"/>
</dbReference>
<dbReference type="SUPFAM" id="SSF46689">
    <property type="entry name" value="Homeodomain-like"/>
    <property type="match status" value="1"/>
</dbReference>
<evidence type="ECO:0000259" key="2">
    <source>
        <dbReference type="PROSITE" id="PS50090"/>
    </source>
</evidence>
<sequence length="303" mass="32949">MEGRSGSRSGRWSFAEQVVFLQGLRTYGKGNWKQIGRDIPTRSLIQIKYENQSTKKKKTYKSARKKASYSAPPVLQTYPQHHFPPHHLSYPPAPHGNLYESTNSHHSGSEDEDAAHALSYLHQSPCEGPQAPPTDRIPPLTLDDQTHGDSSCGSSVSSLPTNALHQAPNINTLPSSYVTHGLSNPLLPPPYPANALQHQQKQFPQHQYPNASVQAQSTAKKVSADFTPHVVPDASGTKGAGGGAAEDKERMGDAEILLSLFTSSVGVKKLGEAEDVTRGGVKRMRSPLLEENGQNRKASPPER</sequence>
<dbReference type="Pfam" id="PF00249">
    <property type="entry name" value="Myb_DNA-binding"/>
    <property type="match status" value="1"/>
</dbReference>
<feature type="domain" description="Myb-like" evidence="2">
    <location>
        <begin position="4"/>
        <end position="48"/>
    </location>
</feature>
<dbReference type="SMART" id="SM00717">
    <property type="entry name" value="SANT"/>
    <property type="match status" value="1"/>
</dbReference>
<feature type="domain" description="HTH myb-type" evidence="3">
    <location>
        <begin position="1"/>
        <end position="59"/>
    </location>
</feature>
<name>A0A9W7EBT6_9STRA</name>
<dbReference type="EMBL" id="BRXZ01001484">
    <property type="protein sequence ID" value="GMH72305.1"/>
    <property type="molecule type" value="Genomic_DNA"/>
</dbReference>
<gene>
    <name evidence="4" type="ORF">TrRE_jg6201</name>
</gene>
<dbReference type="OrthoDB" id="200977at2759"/>
<dbReference type="Proteomes" id="UP001165082">
    <property type="component" value="Unassembled WGS sequence"/>
</dbReference>
<evidence type="ECO:0000256" key="1">
    <source>
        <dbReference type="SAM" id="MobiDB-lite"/>
    </source>
</evidence>
<comment type="caution">
    <text evidence="4">The sequence shown here is derived from an EMBL/GenBank/DDBJ whole genome shotgun (WGS) entry which is preliminary data.</text>
</comment>
<dbReference type="InterPro" id="IPR009057">
    <property type="entry name" value="Homeodomain-like_sf"/>
</dbReference>
<organism evidence="4 5">
    <name type="scientific">Triparma retinervis</name>
    <dbReference type="NCBI Taxonomy" id="2557542"/>
    <lineage>
        <taxon>Eukaryota</taxon>
        <taxon>Sar</taxon>
        <taxon>Stramenopiles</taxon>
        <taxon>Ochrophyta</taxon>
        <taxon>Bolidophyceae</taxon>
        <taxon>Parmales</taxon>
        <taxon>Triparmaceae</taxon>
        <taxon>Triparma</taxon>
    </lineage>
</organism>
<dbReference type="PROSITE" id="PS51294">
    <property type="entry name" value="HTH_MYB"/>
    <property type="match status" value="1"/>
</dbReference>
<feature type="compositionally biased region" description="Low complexity" evidence="1">
    <location>
        <begin position="193"/>
        <end position="205"/>
    </location>
</feature>
<feature type="region of interest" description="Disordered" evidence="1">
    <location>
        <begin position="184"/>
        <end position="205"/>
    </location>
</feature>
<evidence type="ECO:0000313" key="5">
    <source>
        <dbReference type="Proteomes" id="UP001165082"/>
    </source>
</evidence>
<dbReference type="InterPro" id="IPR017930">
    <property type="entry name" value="Myb_dom"/>
</dbReference>
<feature type="region of interest" description="Disordered" evidence="1">
    <location>
        <begin position="229"/>
        <end position="248"/>
    </location>
</feature>
<protein>
    <submittedName>
        <fullName evidence="4">Uncharacterized protein</fullName>
    </submittedName>
</protein>
<dbReference type="PROSITE" id="PS50090">
    <property type="entry name" value="MYB_LIKE"/>
    <property type="match status" value="1"/>
</dbReference>
<dbReference type="CDD" id="cd00167">
    <property type="entry name" value="SANT"/>
    <property type="match status" value="1"/>
</dbReference>
<accession>A0A9W7EBT6</accession>
<evidence type="ECO:0000259" key="3">
    <source>
        <dbReference type="PROSITE" id="PS51294"/>
    </source>
</evidence>
<feature type="region of interest" description="Disordered" evidence="1">
    <location>
        <begin position="269"/>
        <end position="303"/>
    </location>
</feature>
<proteinExistence type="predicted"/>
<dbReference type="AlphaFoldDB" id="A0A9W7EBT6"/>
<reference evidence="4" key="1">
    <citation type="submission" date="2022-07" db="EMBL/GenBank/DDBJ databases">
        <title>Genome analysis of Parmales, a sister group of diatoms, reveals the evolutionary specialization of diatoms from phago-mixotrophs to photoautotrophs.</title>
        <authorList>
            <person name="Ban H."/>
            <person name="Sato S."/>
            <person name="Yoshikawa S."/>
            <person name="Kazumasa Y."/>
            <person name="Nakamura Y."/>
            <person name="Ichinomiya M."/>
            <person name="Saitoh K."/>
            <person name="Sato N."/>
            <person name="Blanc-Mathieu R."/>
            <person name="Endo H."/>
            <person name="Kuwata A."/>
            <person name="Ogata H."/>
        </authorList>
    </citation>
    <scope>NUCLEOTIDE SEQUENCE</scope>
</reference>
<evidence type="ECO:0000313" key="4">
    <source>
        <dbReference type="EMBL" id="GMH72305.1"/>
    </source>
</evidence>